<reference evidence="2 3" key="1">
    <citation type="journal article" date="2006" name="Science">
        <title>Phytophthora genome sequences uncover evolutionary origins and mechanisms of pathogenesis.</title>
        <authorList>
            <person name="Tyler B.M."/>
            <person name="Tripathy S."/>
            <person name="Zhang X."/>
            <person name="Dehal P."/>
            <person name="Jiang R.H."/>
            <person name="Aerts A."/>
            <person name="Arredondo F.D."/>
            <person name="Baxter L."/>
            <person name="Bensasson D."/>
            <person name="Beynon J.L."/>
            <person name="Chapman J."/>
            <person name="Damasceno C.M."/>
            <person name="Dorrance A.E."/>
            <person name="Dou D."/>
            <person name="Dickerman A.W."/>
            <person name="Dubchak I.L."/>
            <person name="Garbelotto M."/>
            <person name="Gijzen M."/>
            <person name="Gordon S.G."/>
            <person name="Govers F."/>
            <person name="Grunwald N.J."/>
            <person name="Huang W."/>
            <person name="Ivors K.L."/>
            <person name="Jones R.W."/>
            <person name="Kamoun S."/>
            <person name="Krampis K."/>
            <person name="Lamour K.H."/>
            <person name="Lee M.K."/>
            <person name="McDonald W.H."/>
            <person name="Medina M."/>
            <person name="Meijer H.J."/>
            <person name="Nordberg E.K."/>
            <person name="Maclean D.J."/>
            <person name="Ospina-Giraldo M.D."/>
            <person name="Morris P.F."/>
            <person name="Phuntumart V."/>
            <person name="Putnam N.H."/>
            <person name="Rash S."/>
            <person name="Rose J.K."/>
            <person name="Sakihama Y."/>
            <person name="Salamov A.A."/>
            <person name="Savidor A."/>
            <person name="Scheuring C.F."/>
            <person name="Smith B.M."/>
            <person name="Sobral B.W."/>
            <person name="Terry A."/>
            <person name="Torto-Alalibo T.A."/>
            <person name="Win J."/>
            <person name="Xu Z."/>
            <person name="Zhang H."/>
            <person name="Grigoriev I.V."/>
            <person name="Rokhsar D.S."/>
            <person name="Boore J.L."/>
        </authorList>
    </citation>
    <scope>NUCLEOTIDE SEQUENCE [LARGE SCALE GENOMIC DNA]</scope>
    <source>
        <strain evidence="2 3">P6497</strain>
    </source>
</reference>
<name>G4ZHZ6_PHYSP</name>
<dbReference type="RefSeq" id="XP_009526697.1">
    <property type="nucleotide sequence ID" value="XM_009528402.1"/>
</dbReference>
<dbReference type="KEGG" id="psoj:PHYSODRAFT_501516"/>
<protein>
    <submittedName>
        <fullName evidence="2">Uncharacterized protein</fullName>
    </submittedName>
</protein>
<evidence type="ECO:0000313" key="2">
    <source>
        <dbReference type="EMBL" id="EGZ17639.1"/>
    </source>
</evidence>
<dbReference type="EMBL" id="JH159154">
    <property type="protein sequence ID" value="EGZ17635.1"/>
    <property type="molecule type" value="Genomic_DNA"/>
</dbReference>
<dbReference type="KEGG" id="psoj:PHYSODRAFT_500422"/>
<evidence type="ECO:0000313" key="1">
    <source>
        <dbReference type="EMBL" id="EGZ17635.1"/>
    </source>
</evidence>
<dbReference type="AlphaFoldDB" id="G4ZHZ6"/>
<proteinExistence type="predicted"/>
<dbReference type="RefSeq" id="XP_009526693.1">
    <property type="nucleotide sequence ID" value="XM_009528398.1"/>
</dbReference>
<organism evidence="3">
    <name type="scientific">Phytophthora sojae (strain P6497)</name>
    <name type="common">Soybean stem and root rot agent</name>
    <name type="synonym">Phytophthora megasperma f. sp. glycines</name>
    <dbReference type="NCBI Taxonomy" id="1094619"/>
    <lineage>
        <taxon>Eukaryota</taxon>
        <taxon>Sar</taxon>
        <taxon>Stramenopiles</taxon>
        <taxon>Oomycota</taxon>
        <taxon>Peronosporomycetes</taxon>
        <taxon>Peronosporales</taxon>
        <taxon>Peronosporaceae</taxon>
        <taxon>Phytophthora</taxon>
    </lineage>
</organism>
<dbReference type="EMBL" id="JH159154">
    <property type="protein sequence ID" value="EGZ17639.1"/>
    <property type="molecule type" value="Genomic_DNA"/>
</dbReference>
<sequence>MALTKLTVDFVPKDSVAYSTSESTYLCMTLTACSTWKPANSVSWQNLPVSKFVMFYTTDTCRTAGKFYYISEVGQVNGTHSFRSPQAIRSFMIGENDYGRRPSFIRNACNYAMERVFTTDDENNSMSSNEITWITGGLSTNWSDPVPT</sequence>
<dbReference type="PROSITE" id="PS51257">
    <property type="entry name" value="PROKAR_LIPOPROTEIN"/>
    <property type="match status" value="1"/>
</dbReference>
<accession>G4ZHZ6</accession>
<keyword evidence="3" id="KW-1185">Reference proteome</keyword>
<dbReference type="InParanoid" id="G4ZHZ6"/>
<dbReference type="Proteomes" id="UP000002640">
    <property type="component" value="Unassembled WGS sequence"/>
</dbReference>
<dbReference type="GeneID" id="20657984"/>
<reference evidence="2" key="2">
    <citation type="submission" date="2011-09" db="EMBL/GenBank/DDBJ databases">
        <authorList>
            <consortium name="US DOE Joint Genome Institute (JGI-PGF)"/>
            <person name="Aerts A."/>
            <person name="Grimwood J."/>
            <person name="Schmutz J."/>
            <person name="Lucas S."/>
            <person name="Hammon N."/>
            <person name="Glavina del Rio T."/>
            <person name="Dalin E."/>
            <person name="Tice H."/>
            <person name="Pitluck S."/>
            <person name="Dehal P."/>
            <person name="Chapman J."/>
            <person name="Putman N.H."/>
            <person name="Salamov A.A."/>
            <person name="Terry A."/>
            <person name="Rokhsar D.S."/>
            <person name="Boore J.L."/>
            <person name="Tripathy S."/>
            <person name="Tyler B.M."/>
            <person name="Grigoriev I.V."/>
        </authorList>
    </citation>
    <scope>NUCLEOTIDE SEQUENCE</scope>
    <source>
        <strain evidence="2">P6497</strain>
    </source>
</reference>
<dbReference type="GeneID" id="20657825"/>
<evidence type="ECO:0000313" key="3">
    <source>
        <dbReference type="Proteomes" id="UP000002640"/>
    </source>
</evidence>
<gene>
    <name evidence="2" type="ORF">PHYSODRAFT_500422</name>
    <name evidence="1" type="ORF">PHYSODRAFT_501516</name>
</gene>
<dbReference type="OMA" id="SSNWSDV"/>